<dbReference type="AlphaFoldDB" id="A0AAD7D3V8"/>
<dbReference type="InterPro" id="IPR023210">
    <property type="entry name" value="NADP_OxRdtase_dom"/>
</dbReference>
<feature type="domain" description="NADP-dependent oxidoreductase" evidence="2">
    <location>
        <begin position="15"/>
        <end position="310"/>
    </location>
</feature>
<evidence type="ECO:0000256" key="1">
    <source>
        <dbReference type="ARBA" id="ARBA00023002"/>
    </source>
</evidence>
<reference evidence="3" key="1">
    <citation type="submission" date="2023-03" db="EMBL/GenBank/DDBJ databases">
        <title>Massive genome expansion in bonnet fungi (Mycena s.s.) driven by repeated elements and novel gene families across ecological guilds.</title>
        <authorList>
            <consortium name="Lawrence Berkeley National Laboratory"/>
            <person name="Harder C.B."/>
            <person name="Miyauchi S."/>
            <person name="Viragh M."/>
            <person name="Kuo A."/>
            <person name="Thoen E."/>
            <person name="Andreopoulos B."/>
            <person name="Lu D."/>
            <person name="Skrede I."/>
            <person name="Drula E."/>
            <person name="Henrissat B."/>
            <person name="Morin E."/>
            <person name="Kohler A."/>
            <person name="Barry K."/>
            <person name="LaButti K."/>
            <person name="Morin E."/>
            <person name="Salamov A."/>
            <person name="Lipzen A."/>
            <person name="Mereny Z."/>
            <person name="Hegedus B."/>
            <person name="Baldrian P."/>
            <person name="Stursova M."/>
            <person name="Weitz H."/>
            <person name="Taylor A."/>
            <person name="Grigoriev I.V."/>
            <person name="Nagy L.G."/>
            <person name="Martin F."/>
            <person name="Kauserud H."/>
        </authorList>
    </citation>
    <scope>NUCLEOTIDE SEQUENCE</scope>
    <source>
        <strain evidence="3">CBHHK067</strain>
    </source>
</reference>
<dbReference type="InterPro" id="IPR050791">
    <property type="entry name" value="Aldo-Keto_reductase"/>
</dbReference>
<organism evidence="3 4">
    <name type="scientific">Mycena rosella</name>
    <name type="common">Pink bonnet</name>
    <name type="synonym">Agaricus rosellus</name>
    <dbReference type="NCBI Taxonomy" id="1033263"/>
    <lineage>
        <taxon>Eukaryota</taxon>
        <taxon>Fungi</taxon>
        <taxon>Dikarya</taxon>
        <taxon>Basidiomycota</taxon>
        <taxon>Agaricomycotina</taxon>
        <taxon>Agaricomycetes</taxon>
        <taxon>Agaricomycetidae</taxon>
        <taxon>Agaricales</taxon>
        <taxon>Marasmiineae</taxon>
        <taxon>Mycenaceae</taxon>
        <taxon>Mycena</taxon>
    </lineage>
</organism>
<name>A0AAD7D3V8_MYCRO</name>
<dbReference type="EMBL" id="JARKIE010000148">
    <property type="protein sequence ID" value="KAJ7675442.1"/>
    <property type="molecule type" value="Genomic_DNA"/>
</dbReference>
<keyword evidence="4" id="KW-1185">Reference proteome</keyword>
<evidence type="ECO:0000313" key="4">
    <source>
        <dbReference type="Proteomes" id="UP001221757"/>
    </source>
</evidence>
<dbReference type="SUPFAM" id="SSF51430">
    <property type="entry name" value="NAD(P)-linked oxidoreductase"/>
    <property type="match status" value="1"/>
</dbReference>
<dbReference type="InterPro" id="IPR020471">
    <property type="entry name" value="AKR"/>
</dbReference>
<gene>
    <name evidence="3" type="ORF">B0H17DRAFT_945814</name>
</gene>
<evidence type="ECO:0000259" key="2">
    <source>
        <dbReference type="Pfam" id="PF00248"/>
    </source>
</evidence>
<dbReference type="PRINTS" id="PR00069">
    <property type="entry name" value="ALDKETRDTASE"/>
</dbReference>
<dbReference type="Pfam" id="PF00248">
    <property type="entry name" value="Aldo_ket_red"/>
    <property type="match status" value="1"/>
</dbReference>
<sequence length="337" mass="37063">MSIPTRKIGQALVSEIGFGAMGISCAYGAVDSDDERFKVLDAAYAGGCRHWDTAHIYADSEELLGKWFKRTGKRNEIFLATKFGSTRSGPRSDPEFVKEQVATSLSRLGVDYIDLYYQHRVDPNTPIEVTVGAMAELVKEGKVKYLGLSECSAKALRRAHAVHPISALQIEYSPFVLDIEDPKIALLETARELNVTIVAYSPLGRGLLTGQYASAQKSPDDFEKDDFRRTVPKYAPENFPKILDVVSRLKSIGEKHNATSGQVTLAWILAQGPEFVVIPGTKKIKYLQENMGAAAIKLSAEEIAAVRQIAEESEIPGSRYNEARMAGLLLDSPELPK</sequence>
<dbReference type="PANTHER" id="PTHR43625:SF40">
    <property type="entry name" value="ALDO-KETO REDUCTASE YAKC [NADP(+)]"/>
    <property type="match status" value="1"/>
</dbReference>
<dbReference type="Gene3D" id="3.20.20.100">
    <property type="entry name" value="NADP-dependent oxidoreductase domain"/>
    <property type="match status" value="1"/>
</dbReference>
<dbReference type="PANTHER" id="PTHR43625">
    <property type="entry name" value="AFLATOXIN B1 ALDEHYDE REDUCTASE"/>
    <property type="match status" value="1"/>
</dbReference>
<keyword evidence="1" id="KW-0560">Oxidoreductase</keyword>
<dbReference type="GO" id="GO:0016491">
    <property type="term" value="F:oxidoreductase activity"/>
    <property type="evidence" value="ECO:0007669"/>
    <property type="project" value="UniProtKB-KW"/>
</dbReference>
<dbReference type="Proteomes" id="UP001221757">
    <property type="component" value="Unassembled WGS sequence"/>
</dbReference>
<dbReference type="InterPro" id="IPR036812">
    <property type="entry name" value="NAD(P)_OxRdtase_dom_sf"/>
</dbReference>
<accession>A0AAD7D3V8</accession>
<dbReference type="GO" id="GO:0005737">
    <property type="term" value="C:cytoplasm"/>
    <property type="evidence" value="ECO:0007669"/>
    <property type="project" value="TreeGrafter"/>
</dbReference>
<proteinExistence type="predicted"/>
<protein>
    <submittedName>
        <fullName evidence="3">NADP-dependent oxidoreductase domain-containing protein</fullName>
    </submittedName>
</protein>
<evidence type="ECO:0000313" key="3">
    <source>
        <dbReference type="EMBL" id="KAJ7675442.1"/>
    </source>
</evidence>
<comment type="caution">
    <text evidence="3">The sequence shown here is derived from an EMBL/GenBank/DDBJ whole genome shotgun (WGS) entry which is preliminary data.</text>
</comment>